<dbReference type="SUPFAM" id="SSF58100">
    <property type="entry name" value="Bacterial hemolysins"/>
    <property type="match status" value="1"/>
</dbReference>
<keyword evidence="1" id="KW-0175">Coiled coil</keyword>
<dbReference type="Gene3D" id="1.20.1170.10">
    <property type="match status" value="1"/>
</dbReference>
<dbReference type="InterPro" id="IPR027593">
    <property type="entry name" value="Aro_clust"/>
</dbReference>
<dbReference type="AlphaFoldDB" id="A0A654IK85"/>
<dbReference type="EMBL" id="LR739235">
    <property type="protein sequence ID" value="VZR98652.1"/>
    <property type="molecule type" value="Genomic_DNA"/>
</dbReference>
<dbReference type="PROSITE" id="PS51257">
    <property type="entry name" value="PROKAR_LIPOPROTEIN"/>
    <property type="match status" value="1"/>
</dbReference>
<feature type="coiled-coil region" evidence="1">
    <location>
        <begin position="241"/>
        <end position="289"/>
    </location>
</feature>
<protein>
    <recommendedName>
        <fullName evidence="4">Lipoprotein</fullName>
    </recommendedName>
</protein>
<evidence type="ECO:0000256" key="2">
    <source>
        <dbReference type="SAM" id="SignalP"/>
    </source>
</evidence>
<reference evidence="3" key="1">
    <citation type="submission" date="2019-11" db="EMBL/GenBank/DDBJ databases">
        <authorList>
            <person name="Falquet L."/>
            <person name="Falquet L."/>
        </authorList>
    </citation>
    <scope>NUCLEOTIDE SEQUENCE</scope>
    <source>
        <strain evidence="3">8756-13</strain>
    </source>
</reference>
<evidence type="ECO:0008006" key="4">
    <source>
        <dbReference type="Google" id="ProtNLM"/>
    </source>
</evidence>
<feature type="signal peptide" evidence="2">
    <location>
        <begin position="1"/>
        <end position="19"/>
    </location>
</feature>
<feature type="chain" id="PRO_5024829169" description="Lipoprotein" evidence="2">
    <location>
        <begin position="20"/>
        <end position="403"/>
    </location>
</feature>
<gene>
    <name evidence="3" type="ORF">MF5295_00874</name>
</gene>
<accession>A0A654IK85</accession>
<evidence type="ECO:0000313" key="3">
    <source>
        <dbReference type="EMBL" id="VZR98652.1"/>
    </source>
</evidence>
<dbReference type="NCBIfam" id="TIGR04313">
    <property type="entry name" value="aro_clust_Mycop"/>
    <property type="match status" value="1"/>
</dbReference>
<evidence type="ECO:0000256" key="1">
    <source>
        <dbReference type="SAM" id="Coils"/>
    </source>
</evidence>
<proteinExistence type="predicted"/>
<sequence>MKKLLISFSSIFAFLTVSCSTNKPINSNTTVNTNDNKLYKNKYVDQLLNLYLSDSKLKDSYINDQENVPDSRFSELKYGLTFYPIFIHRSLDYHVGQHYRVVIQKSKNSLEQTLRNDWYWVLDNITQFKYNFNPYGDLYNEFDKDEDLFKQVEKDLGSLISSVKNKNVQKIIRVNLDKTINEKVKDIYTKKEALYLIFDNNKAIKIFKYENNGKTEFLMTTDLFIFKDPNNLEVQIEQLENTILDKRKAEYENNLNNINKSIESTKQRKEKLEKEIKELREKIEKKGNGSGSVVNVATPVMAFTFNFGNTTPATTPKKVEKKEPTLEELKKDLEKKEKQLKQFDENVEKYKKNIQDLPQKSNDTKFLEFHASDQYGERLKESLNEINKDNWKIARFSMRGIYE</sequence>
<keyword evidence="2" id="KW-0732">Signal</keyword>
<name>A0A654IK85_9MOLU</name>
<feature type="coiled-coil region" evidence="1">
    <location>
        <begin position="319"/>
        <end position="360"/>
    </location>
</feature>
<organism evidence="3">
    <name type="scientific">Mycoplasma feriruminatoris</name>
    <dbReference type="NCBI Taxonomy" id="1179777"/>
    <lineage>
        <taxon>Bacteria</taxon>
        <taxon>Bacillati</taxon>
        <taxon>Mycoplasmatota</taxon>
        <taxon>Mollicutes</taxon>
        <taxon>Mycoplasmataceae</taxon>
        <taxon>Mycoplasma</taxon>
    </lineage>
</organism>